<comment type="caution">
    <text evidence="3">The sequence shown here is derived from an EMBL/GenBank/DDBJ whole genome shotgun (WGS) entry which is preliminary data.</text>
</comment>
<accession>A0A8J7S5T0</accession>
<feature type="compositionally biased region" description="Low complexity" evidence="1">
    <location>
        <begin position="296"/>
        <end position="336"/>
    </location>
</feature>
<feature type="compositionally biased region" description="Low complexity" evidence="1">
    <location>
        <begin position="257"/>
        <end position="276"/>
    </location>
</feature>
<feature type="region of interest" description="Disordered" evidence="1">
    <location>
        <begin position="1"/>
        <end position="42"/>
    </location>
</feature>
<dbReference type="Proteomes" id="UP000672602">
    <property type="component" value="Unassembled WGS sequence"/>
</dbReference>
<keyword evidence="4" id="KW-1185">Reference proteome</keyword>
<feature type="compositionally biased region" description="Polar residues" evidence="1">
    <location>
        <begin position="215"/>
        <end position="232"/>
    </location>
</feature>
<feature type="region of interest" description="Disordered" evidence="1">
    <location>
        <begin position="577"/>
        <end position="630"/>
    </location>
</feature>
<keyword evidence="3" id="KW-0282">Flagellum</keyword>
<keyword evidence="3" id="KW-0966">Cell projection</keyword>
<dbReference type="CDD" id="cd17470">
    <property type="entry name" value="T3SS_Flik_C"/>
    <property type="match status" value="1"/>
</dbReference>
<dbReference type="Gene3D" id="3.30.750.140">
    <property type="match status" value="1"/>
</dbReference>
<dbReference type="InterPro" id="IPR038610">
    <property type="entry name" value="FliK-like_C_sf"/>
</dbReference>
<evidence type="ECO:0000313" key="3">
    <source>
        <dbReference type="EMBL" id="MBP5856102.1"/>
    </source>
</evidence>
<dbReference type="EMBL" id="JAGMWN010000001">
    <property type="protein sequence ID" value="MBP5856102.1"/>
    <property type="molecule type" value="Genomic_DNA"/>
</dbReference>
<protein>
    <submittedName>
        <fullName evidence="3">Flagellar hook-length control protein FliK</fullName>
    </submittedName>
</protein>
<keyword evidence="3" id="KW-0969">Cilium</keyword>
<organism evidence="3 4">
    <name type="scientific">Marivibrio halodurans</name>
    <dbReference type="NCBI Taxonomy" id="2039722"/>
    <lineage>
        <taxon>Bacteria</taxon>
        <taxon>Pseudomonadati</taxon>
        <taxon>Pseudomonadota</taxon>
        <taxon>Alphaproteobacteria</taxon>
        <taxon>Rhodospirillales</taxon>
        <taxon>Rhodospirillaceae</taxon>
        <taxon>Marivibrio</taxon>
    </lineage>
</organism>
<feature type="compositionally biased region" description="Polar residues" evidence="1">
    <location>
        <begin position="457"/>
        <end position="485"/>
    </location>
</feature>
<feature type="compositionally biased region" description="Low complexity" evidence="1">
    <location>
        <begin position="380"/>
        <end position="424"/>
    </location>
</feature>
<name>A0A8J7S5T0_9PROT</name>
<evidence type="ECO:0000256" key="1">
    <source>
        <dbReference type="SAM" id="MobiDB-lite"/>
    </source>
</evidence>
<sequence length="630" mass="64123">MRPGSPRRPSDSIAGQKLQGTALTGPPPRPRPYSSPSNRTNRKKVSFIINKLFPTLESGPAFAPCLSNQSRETWPMSVTGLDNRQEVLSAATAATKASKADPKEENAVAASGAPDFAALLQGRLGRNMALSRAESQLSVPQRADASQDAGALTDQRPRDAGFDSTARDDVRDSAARDSARHDGRQAEARPRADRPAHDAPQARADQPARTADDGVSTQGAQGSQNTPANTKATPAGSGDATAASPKSEARPAAPAKADSTGQAAQAQASAGKAADTVAPRQAGQSTADLPGRVQVTQAQTQPGGAPQGTLDAASAIAAQSARANGKGAAANPAGNGSTLANANPDEAQNILTGLRAQGRDGAVASGGGEANANGKGTSNAAPSAQAAKAKAEAKLAANQNTGAKAPEQPAAQAAPGLGAQQAQPKSGSFGTQLAAESGARMGATTGSGKPAVATDAMTGTTSLTGQNNSVQQRSAPPPTAQTARNTPPPPIADQLAVQIHKAAGTGSDRIQIQLRPADLGRVEIKMEVSHDGRMTAVISADKPETLDMLRQDQRQLLQTLNDAGLKADQQSLSFNLRGQQQDGDGRGNGPMQAGNEFDDAGESDLPARDPFDDLGESGGYSADGRLNMRV</sequence>
<evidence type="ECO:0000259" key="2">
    <source>
        <dbReference type="Pfam" id="PF02120"/>
    </source>
</evidence>
<feature type="domain" description="Flagellar hook-length control protein-like C-terminal" evidence="2">
    <location>
        <begin position="499"/>
        <end position="580"/>
    </location>
</feature>
<dbReference type="RefSeq" id="WP_210680648.1">
    <property type="nucleotide sequence ID" value="NZ_JAGMWN010000001.1"/>
</dbReference>
<feature type="region of interest" description="Disordered" evidence="1">
    <location>
        <begin position="135"/>
        <end position="490"/>
    </location>
</feature>
<dbReference type="AlphaFoldDB" id="A0A8J7S5T0"/>
<gene>
    <name evidence="3" type="ORF">KAJ83_03715</name>
</gene>
<dbReference type="InterPro" id="IPR021136">
    <property type="entry name" value="Flagellar_hook_control-like_C"/>
</dbReference>
<proteinExistence type="predicted"/>
<evidence type="ECO:0000313" key="4">
    <source>
        <dbReference type="Proteomes" id="UP000672602"/>
    </source>
</evidence>
<reference evidence="3" key="1">
    <citation type="submission" date="2021-04" db="EMBL/GenBank/DDBJ databases">
        <authorList>
            <person name="Zhang D.-C."/>
        </authorList>
    </citation>
    <scope>NUCLEOTIDE SEQUENCE</scope>
    <source>
        <strain evidence="3">CGMCC 1.15697</strain>
    </source>
</reference>
<feature type="compositionally biased region" description="Basic and acidic residues" evidence="1">
    <location>
        <begin position="155"/>
        <end position="197"/>
    </location>
</feature>
<feature type="compositionally biased region" description="Low complexity" evidence="1">
    <location>
        <begin position="198"/>
        <end position="209"/>
    </location>
</feature>
<dbReference type="Pfam" id="PF02120">
    <property type="entry name" value="Flg_hook"/>
    <property type="match status" value="1"/>
</dbReference>